<sequence length="137" mass="15858">MDNIIFEKIWQDDSLIELKISANSEFVSAYQSCYIQDKKLEEIAETICKFIENYNETCYLEFGKKEGNYTPAFSMCLLPADISGHIKIEVDIEIEDNDTRSHRCCFYVKSELGLIERLGMSLKKLIIEQDGYEVSLC</sequence>
<dbReference type="Proteomes" id="UP000429958">
    <property type="component" value="Unassembled WGS sequence"/>
</dbReference>
<dbReference type="RefSeq" id="WP_154473936.1">
    <property type="nucleotide sequence ID" value="NZ_VUMD01000029.1"/>
</dbReference>
<evidence type="ECO:0000313" key="1">
    <source>
        <dbReference type="EMBL" id="MSS38549.1"/>
    </source>
</evidence>
<proteinExistence type="predicted"/>
<keyword evidence="2" id="KW-1185">Reference proteome</keyword>
<evidence type="ECO:0000313" key="2">
    <source>
        <dbReference type="Proteomes" id="UP000429958"/>
    </source>
</evidence>
<reference evidence="1 2" key="1">
    <citation type="submission" date="2019-08" db="EMBL/GenBank/DDBJ databases">
        <title>In-depth cultivation of the pig gut microbiome towards novel bacterial diversity and tailored functional studies.</title>
        <authorList>
            <person name="Wylensek D."/>
            <person name="Hitch T.C.A."/>
            <person name="Clavel T."/>
        </authorList>
    </citation>
    <scope>NUCLEOTIDE SEQUENCE [LARGE SCALE GENOMIC DNA]</scope>
    <source>
        <strain evidence="1 2">WCA-389-WT-23D1</strain>
    </source>
</reference>
<accession>A0A7X2NPE3</accession>
<comment type="caution">
    <text evidence="1">The sequence shown here is derived from an EMBL/GenBank/DDBJ whole genome shotgun (WGS) entry which is preliminary data.</text>
</comment>
<organism evidence="1 2">
    <name type="scientific">Clostridium porci</name>
    <dbReference type="NCBI Taxonomy" id="2605778"/>
    <lineage>
        <taxon>Bacteria</taxon>
        <taxon>Bacillati</taxon>
        <taxon>Bacillota</taxon>
        <taxon>Clostridia</taxon>
        <taxon>Eubacteriales</taxon>
        <taxon>Clostridiaceae</taxon>
        <taxon>Clostridium</taxon>
    </lineage>
</organism>
<dbReference type="AlphaFoldDB" id="A0A7X2NPE3"/>
<gene>
    <name evidence="1" type="ORF">FYJ39_19065</name>
</gene>
<name>A0A7X2NPE3_9CLOT</name>
<dbReference type="EMBL" id="VUMD01000029">
    <property type="protein sequence ID" value="MSS38549.1"/>
    <property type="molecule type" value="Genomic_DNA"/>
</dbReference>
<protein>
    <submittedName>
        <fullName evidence="1">Uncharacterized protein</fullName>
    </submittedName>
</protein>